<keyword evidence="3" id="KW-0786">Thiamine pyrophosphate</keyword>
<dbReference type="EMBL" id="CP017717">
    <property type="protein sequence ID" value="AQZ69487.1"/>
    <property type="molecule type" value="Genomic_DNA"/>
</dbReference>
<dbReference type="GO" id="GO:0000287">
    <property type="term" value="F:magnesium ion binding"/>
    <property type="evidence" value="ECO:0007669"/>
    <property type="project" value="UniProtKB-ARBA"/>
</dbReference>
<dbReference type="InterPro" id="IPR051157">
    <property type="entry name" value="PDH/Transketolase"/>
</dbReference>
<dbReference type="SUPFAM" id="SSF52922">
    <property type="entry name" value="TK C-terminal domain-like"/>
    <property type="match status" value="1"/>
</dbReference>
<dbReference type="STRING" id="1909395.BKM31_55625"/>
<dbReference type="InterPro" id="IPR005475">
    <property type="entry name" value="Transketolase-like_Pyr-bd"/>
</dbReference>
<comment type="cofactor">
    <cofactor evidence="1">
        <name>thiamine diphosphate</name>
        <dbReference type="ChEBI" id="CHEBI:58937"/>
    </cofactor>
</comment>
<evidence type="ECO:0000256" key="1">
    <source>
        <dbReference type="ARBA" id="ARBA00001964"/>
    </source>
</evidence>
<evidence type="ECO:0000259" key="4">
    <source>
        <dbReference type="SMART" id="SM00861"/>
    </source>
</evidence>
<dbReference type="Gene3D" id="3.40.50.970">
    <property type="match status" value="1"/>
</dbReference>
<dbReference type="RefSeq" id="WP_080045871.1">
    <property type="nucleotide sequence ID" value="NZ_CP017717.1"/>
</dbReference>
<dbReference type="Proteomes" id="UP000190797">
    <property type="component" value="Chromosome"/>
</dbReference>
<dbReference type="Pfam" id="PF02780">
    <property type="entry name" value="Transketolase_C"/>
    <property type="match status" value="1"/>
</dbReference>
<dbReference type="PANTHER" id="PTHR43825:SF1">
    <property type="entry name" value="TRANSKETOLASE-LIKE PYRIMIDINE-BINDING DOMAIN-CONTAINING PROTEIN"/>
    <property type="match status" value="1"/>
</dbReference>
<dbReference type="PANTHER" id="PTHR43825">
    <property type="entry name" value="PYRUVATE DEHYDROGENASE E1 COMPONENT"/>
    <property type="match status" value="1"/>
</dbReference>
<dbReference type="AlphaFoldDB" id="A0A1V0AGY9"/>
<keyword evidence="6" id="KW-1185">Reference proteome</keyword>
<evidence type="ECO:0000313" key="5">
    <source>
        <dbReference type="EMBL" id="AQZ69487.1"/>
    </source>
</evidence>
<accession>A0A1V0AGY9</accession>
<feature type="domain" description="Transketolase-like pyrimidine-binding" evidence="4">
    <location>
        <begin position="13"/>
        <end position="178"/>
    </location>
</feature>
<proteinExistence type="inferred from homology"/>
<dbReference type="CDD" id="cd07033">
    <property type="entry name" value="TPP_PYR_DXS_TK_like"/>
    <property type="match status" value="1"/>
</dbReference>
<gene>
    <name evidence="5" type="ORF">BKM31_55625</name>
</gene>
<dbReference type="KEGG" id="noa:BKM31_55625"/>
<dbReference type="InterPro" id="IPR009014">
    <property type="entry name" value="Transketo_C/PFOR_II"/>
</dbReference>
<dbReference type="SMART" id="SM00861">
    <property type="entry name" value="Transket_pyr"/>
    <property type="match status" value="1"/>
</dbReference>
<evidence type="ECO:0000256" key="2">
    <source>
        <dbReference type="ARBA" id="ARBA00007131"/>
    </source>
</evidence>
<reference evidence="6" key="1">
    <citation type="journal article" date="2017" name="Med. Chem. Commun.">
        <title>Nonomuraea sp. ATCC 55076 harbours the largest actinomycete chromosome to date and the kistamicin biosynthetic gene cluster.</title>
        <authorList>
            <person name="Nazari B."/>
            <person name="Forneris C.C."/>
            <person name="Gibson M.I."/>
            <person name="Moon K."/>
            <person name="Schramma K.R."/>
            <person name="Seyedsayamdost M.R."/>
        </authorList>
    </citation>
    <scope>NUCLEOTIDE SEQUENCE [LARGE SCALE GENOMIC DNA]</scope>
    <source>
        <strain evidence="6">ATCC 55076</strain>
    </source>
</reference>
<dbReference type="InterPro" id="IPR029061">
    <property type="entry name" value="THDP-binding"/>
</dbReference>
<dbReference type="FunFam" id="3.40.50.970:FF:000129">
    <property type="entry name" value="Transketolase"/>
    <property type="match status" value="1"/>
</dbReference>
<name>A0A1V0AGY9_9ACTN</name>
<dbReference type="Gene3D" id="3.40.50.920">
    <property type="match status" value="1"/>
</dbReference>
<sequence>MTPPPSVADRPRFDCRDAYVATLSELAHEDHRIVGVVNDSVGSSKLTGFRSSFPDRLINVGIAEQDMVGVAAGLANGGRIPFVSAASCFLTARALEQIKADVAYSNHNVKLCGMSPGLAYGELGPTHHSIEDIAWLRAIDNLTVIVPADPVETSAALRWAAQVEGPVFVRVSRMSVPQVNADDYTFTPGRAVTLRDGGDVTLIANGTVLWRALVAAEQLEAEGISARVLSMPTVKPLDVDAVVAAARETAGIVTVEESTIAGGLGGAVAETVVQHHPARVTILGIPGFAPTGSAAFLLDRYGMSPEGIADAARSLARHG</sequence>
<dbReference type="OrthoDB" id="8732661at2"/>
<evidence type="ECO:0000313" key="6">
    <source>
        <dbReference type="Proteomes" id="UP000190797"/>
    </source>
</evidence>
<comment type="similarity">
    <text evidence="2">Belongs to the transketolase family.</text>
</comment>
<evidence type="ECO:0000256" key="3">
    <source>
        <dbReference type="ARBA" id="ARBA00023052"/>
    </source>
</evidence>
<dbReference type="InterPro" id="IPR033248">
    <property type="entry name" value="Transketolase_C"/>
</dbReference>
<dbReference type="Pfam" id="PF02779">
    <property type="entry name" value="Transket_pyr"/>
    <property type="match status" value="1"/>
</dbReference>
<dbReference type="SUPFAM" id="SSF52518">
    <property type="entry name" value="Thiamin diphosphate-binding fold (THDP-binding)"/>
    <property type="match status" value="1"/>
</dbReference>
<organism evidence="5 6">
    <name type="scientific">[Actinomadura] parvosata subsp. kistnae</name>
    <dbReference type="NCBI Taxonomy" id="1909395"/>
    <lineage>
        <taxon>Bacteria</taxon>
        <taxon>Bacillati</taxon>
        <taxon>Actinomycetota</taxon>
        <taxon>Actinomycetes</taxon>
        <taxon>Streptosporangiales</taxon>
        <taxon>Streptosporangiaceae</taxon>
        <taxon>Nonomuraea</taxon>
    </lineage>
</organism>
<protein>
    <submittedName>
        <fullName evidence="5">Transketolase</fullName>
    </submittedName>
</protein>